<sequence length="302" mass="32255">MTLLVTGAAGFVGQAIVRRLAETNRQDVRLVDVAPPADLPTGRFEVLTGDLLDPDVRARAVQGVDKIVHLVSLPGASAERDVALSRRVNLDMTMALAEALAEQARDGARPRFVFASSIAVLGGFHGAVDDNAQPAPSISYGAHKWMAEIGLSDLHRRGQIQTLSLRLPGVVARPRGATGLKSAFMSDVFHAAKAGEPFTFPVSREATFWLMSADRAARNLLHALDLPALDGRSLTLPALRCSAAKLAAALFSSLEAVRYDPDPLTDQVFGRYPDLSADAAEALGFRDDLDLPGLIEAVWTSL</sequence>
<evidence type="ECO:0000256" key="2">
    <source>
        <dbReference type="ARBA" id="ARBA00023277"/>
    </source>
</evidence>
<dbReference type="PANTHER" id="PTHR43103">
    <property type="entry name" value="NUCLEOSIDE-DIPHOSPHATE-SUGAR EPIMERASE"/>
    <property type="match status" value="1"/>
</dbReference>
<evidence type="ECO:0000259" key="3">
    <source>
        <dbReference type="Pfam" id="PF01370"/>
    </source>
</evidence>
<name>A0A2W5VER7_9CAUL</name>
<dbReference type="Proteomes" id="UP000249393">
    <property type="component" value="Unassembled WGS sequence"/>
</dbReference>
<dbReference type="InterPro" id="IPR036291">
    <property type="entry name" value="NAD(P)-bd_dom_sf"/>
</dbReference>
<evidence type="ECO:0000256" key="1">
    <source>
        <dbReference type="ARBA" id="ARBA00022857"/>
    </source>
</evidence>
<evidence type="ECO:0000313" key="4">
    <source>
        <dbReference type="EMBL" id="PZR35046.1"/>
    </source>
</evidence>
<accession>A0A2W5VER7</accession>
<dbReference type="RefSeq" id="WP_304276443.1">
    <property type="nucleotide sequence ID" value="NZ_QFQZ01000019.1"/>
</dbReference>
<dbReference type="Gene3D" id="3.90.25.10">
    <property type="entry name" value="UDP-galactose 4-epimerase, domain 1"/>
    <property type="match status" value="1"/>
</dbReference>
<dbReference type="Pfam" id="PF01370">
    <property type="entry name" value="Epimerase"/>
    <property type="match status" value="1"/>
</dbReference>
<protein>
    <recommendedName>
        <fullName evidence="3">NAD-dependent epimerase/dehydratase domain-containing protein</fullName>
    </recommendedName>
</protein>
<comment type="caution">
    <text evidence="4">The sequence shown here is derived from an EMBL/GenBank/DDBJ whole genome shotgun (WGS) entry which is preliminary data.</text>
</comment>
<feature type="domain" description="NAD-dependent epimerase/dehydratase" evidence="3">
    <location>
        <begin position="4"/>
        <end position="225"/>
    </location>
</feature>
<dbReference type="PANTHER" id="PTHR43103:SF3">
    <property type="entry name" value="ADP-L-GLYCERO-D-MANNO-HEPTOSE-6-EPIMERASE"/>
    <property type="match status" value="1"/>
</dbReference>
<organism evidence="4 5">
    <name type="scientific">Caulobacter segnis</name>
    <dbReference type="NCBI Taxonomy" id="88688"/>
    <lineage>
        <taxon>Bacteria</taxon>
        <taxon>Pseudomonadati</taxon>
        <taxon>Pseudomonadota</taxon>
        <taxon>Alphaproteobacteria</taxon>
        <taxon>Caulobacterales</taxon>
        <taxon>Caulobacteraceae</taxon>
        <taxon>Caulobacter</taxon>
    </lineage>
</organism>
<dbReference type="InterPro" id="IPR001509">
    <property type="entry name" value="Epimerase_deHydtase"/>
</dbReference>
<reference evidence="4 5" key="1">
    <citation type="submission" date="2017-08" db="EMBL/GenBank/DDBJ databases">
        <title>Infants hospitalized years apart are colonized by the same room-sourced microbial strains.</title>
        <authorList>
            <person name="Brooks B."/>
            <person name="Olm M.R."/>
            <person name="Firek B.A."/>
            <person name="Baker R."/>
            <person name="Thomas B.C."/>
            <person name="Morowitz M.J."/>
            <person name="Banfield J.F."/>
        </authorList>
    </citation>
    <scope>NUCLEOTIDE SEQUENCE [LARGE SCALE GENOMIC DNA]</scope>
    <source>
        <strain evidence="4">S2_003_000_R2_4</strain>
    </source>
</reference>
<evidence type="ECO:0000313" key="5">
    <source>
        <dbReference type="Proteomes" id="UP000249393"/>
    </source>
</evidence>
<dbReference type="Gene3D" id="3.40.50.720">
    <property type="entry name" value="NAD(P)-binding Rossmann-like Domain"/>
    <property type="match status" value="1"/>
</dbReference>
<dbReference type="AlphaFoldDB" id="A0A2W5VER7"/>
<proteinExistence type="predicted"/>
<dbReference type="SUPFAM" id="SSF51735">
    <property type="entry name" value="NAD(P)-binding Rossmann-fold domains"/>
    <property type="match status" value="1"/>
</dbReference>
<keyword evidence="2" id="KW-0119">Carbohydrate metabolism</keyword>
<dbReference type="EMBL" id="QFQZ01000019">
    <property type="protein sequence ID" value="PZR35046.1"/>
    <property type="molecule type" value="Genomic_DNA"/>
</dbReference>
<gene>
    <name evidence="4" type="ORF">DI526_08205</name>
</gene>
<keyword evidence="1" id="KW-0521">NADP</keyword>